<feature type="transmembrane region" description="Helical" evidence="1">
    <location>
        <begin position="45"/>
        <end position="63"/>
    </location>
</feature>
<feature type="transmembrane region" description="Helical" evidence="1">
    <location>
        <begin position="97"/>
        <end position="117"/>
    </location>
</feature>
<proteinExistence type="predicted"/>
<reference evidence="2 3" key="1">
    <citation type="submission" date="2021-03" db="EMBL/GenBank/DDBJ databases">
        <title>Complete genome of Polaribacter_sp.SM13.</title>
        <authorList>
            <person name="Jeong S.W."/>
            <person name="Bae J.W."/>
        </authorList>
    </citation>
    <scope>NUCLEOTIDE SEQUENCE [LARGE SCALE GENOMIC DNA]</scope>
    <source>
        <strain evidence="2 3">SM13</strain>
    </source>
</reference>
<accession>A0A975CML5</accession>
<feature type="transmembrane region" description="Helical" evidence="1">
    <location>
        <begin position="70"/>
        <end position="91"/>
    </location>
</feature>
<keyword evidence="1" id="KW-0812">Transmembrane</keyword>
<keyword evidence="1" id="KW-0472">Membrane</keyword>
<keyword evidence="3" id="KW-1185">Reference proteome</keyword>
<keyword evidence="1" id="KW-1133">Transmembrane helix</keyword>
<dbReference type="Proteomes" id="UP000663920">
    <property type="component" value="Chromosome"/>
</dbReference>
<protein>
    <submittedName>
        <fullName evidence="2">DoxX family protein</fullName>
    </submittedName>
</protein>
<dbReference type="EMBL" id="CP071869">
    <property type="protein sequence ID" value="QTE22418.1"/>
    <property type="molecule type" value="Genomic_DNA"/>
</dbReference>
<evidence type="ECO:0000313" key="2">
    <source>
        <dbReference type="EMBL" id="QTE22418.1"/>
    </source>
</evidence>
<name>A0A975CML5_9FLAO</name>
<evidence type="ECO:0000313" key="3">
    <source>
        <dbReference type="Proteomes" id="UP000663920"/>
    </source>
</evidence>
<feature type="transmembrane region" description="Helical" evidence="1">
    <location>
        <begin position="7"/>
        <end position="25"/>
    </location>
</feature>
<dbReference type="RefSeq" id="WP_208078223.1">
    <property type="nucleotide sequence ID" value="NZ_CP071869.1"/>
</dbReference>
<organism evidence="2 3">
    <name type="scientific">Polaribacter cellanae</name>
    <dbReference type="NCBI Taxonomy" id="2818493"/>
    <lineage>
        <taxon>Bacteria</taxon>
        <taxon>Pseudomonadati</taxon>
        <taxon>Bacteroidota</taxon>
        <taxon>Flavobacteriia</taxon>
        <taxon>Flavobacteriales</taxon>
        <taxon>Flavobacteriaceae</taxon>
    </lineage>
</organism>
<gene>
    <name evidence="2" type="ORF">J3359_16695</name>
</gene>
<dbReference type="AlphaFoldDB" id="A0A975CML5"/>
<dbReference type="KEGG" id="pcea:J3359_16695"/>
<sequence length="126" mass="13871">MVYKSIFIFKIIISVIILQTLFYKFSGAEESVVLFTKLAGKNEAYLRIGTGVLELIACILFFIPKAIWLGAIMIVGLMSGAIFSHLTILGISHNNDGGLLFAAACLSLFVAFTVLYIKRKNIPFFG</sequence>
<evidence type="ECO:0000256" key="1">
    <source>
        <dbReference type="SAM" id="Phobius"/>
    </source>
</evidence>